<proteinExistence type="predicted"/>
<feature type="coiled-coil region" evidence="1">
    <location>
        <begin position="32"/>
        <end position="70"/>
    </location>
</feature>
<dbReference type="Gene3D" id="2.60.120.920">
    <property type="match status" value="1"/>
</dbReference>
<sequence>MRTPKQLEEWPFSTENSDNIKNKIGDETLVEVLKHKEQIQKLETKHRNEIEEIKQNLKQKDEKIILLEAAIKNFHNQSNDLIKLQTNFNNLQLKFIEEKEKSINLENEFKKIQKINSEYKNEIEEIKNNFQKLIEEKINSLEVEIKKANDLTDKKLGIYLILLNFCKCCAYNCINTNKPIGNCIKGNGFVNLIDDENIKYLVAKGGCDKAVLVYAENLFNKPQNCFNYSLYYFEIKCKFEKELNVNKPYMEIGLRNCSTNNRICYVAKDGRIYNEKCDAFQLSTFSWNNNDIFGCGLVYHPTNKMNEFPYVFFTQNGNQIGKGVLLKDNSDSYKPRVYLACFSVEANFGNDLESKPFKYDISKHLILKEFY</sequence>
<comment type="caution">
    <text evidence="2">The sequence shown here is derived from an EMBL/GenBank/DDBJ whole genome shotgun (WGS) entry which is preliminary data.</text>
</comment>
<dbReference type="AlphaFoldDB" id="A0A6V7W8T0"/>
<keyword evidence="1" id="KW-0175">Coiled coil</keyword>
<feature type="coiled-coil region" evidence="1">
    <location>
        <begin position="102"/>
        <end position="151"/>
    </location>
</feature>
<dbReference type="InterPro" id="IPR043136">
    <property type="entry name" value="B30.2/SPRY_sf"/>
</dbReference>
<reference evidence="2 3" key="1">
    <citation type="submission" date="2020-08" db="EMBL/GenBank/DDBJ databases">
        <authorList>
            <person name="Koutsovoulos G."/>
            <person name="Danchin GJ E."/>
        </authorList>
    </citation>
    <scope>NUCLEOTIDE SEQUENCE [LARGE SCALE GENOMIC DNA]</scope>
</reference>
<dbReference type="Proteomes" id="UP000580250">
    <property type="component" value="Unassembled WGS sequence"/>
</dbReference>
<organism evidence="2 3">
    <name type="scientific">Meloidogyne enterolobii</name>
    <name type="common">Root-knot nematode worm</name>
    <name type="synonym">Meloidogyne mayaguensis</name>
    <dbReference type="NCBI Taxonomy" id="390850"/>
    <lineage>
        <taxon>Eukaryota</taxon>
        <taxon>Metazoa</taxon>
        <taxon>Ecdysozoa</taxon>
        <taxon>Nematoda</taxon>
        <taxon>Chromadorea</taxon>
        <taxon>Rhabditida</taxon>
        <taxon>Tylenchina</taxon>
        <taxon>Tylenchomorpha</taxon>
        <taxon>Tylenchoidea</taxon>
        <taxon>Meloidogynidae</taxon>
        <taxon>Meloidogyninae</taxon>
        <taxon>Meloidogyne</taxon>
    </lineage>
</organism>
<dbReference type="EMBL" id="CAJEWN010000471">
    <property type="protein sequence ID" value="CAD2183525.1"/>
    <property type="molecule type" value="Genomic_DNA"/>
</dbReference>
<protein>
    <submittedName>
        <fullName evidence="2">Uncharacterized protein</fullName>
    </submittedName>
</protein>
<evidence type="ECO:0000313" key="3">
    <source>
        <dbReference type="Proteomes" id="UP000580250"/>
    </source>
</evidence>
<evidence type="ECO:0000313" key="2">
    <source>
        <dbReference type="EMBL" id="CAD2183525.1"/>
    </source>
</evidence>
<gene>
    <name evidence="2" type="ORF">MENT_LOCUS35825</name>
</gene>
<evidence type="ECO:0000256" key="1">
    <source>
        <dbReference type="SAM" id="Coils"/>
    </source>
</evidence>
<accession>A0A6V7W8T0</accession>
<name>A0A6V7W8T0_MELEN</name>